<evidence type="ECO:0000313" key="1">
    <source>
        <dbReference type="EMBL" id="MEQ2186229.1"/>
    </source>
</evidence>
<organism evidence="1 2">
    <name type="scientific">Goodea atripinnis</name>
    <dbReference type="NCBI Taxonomy" id="208336"/>
    <lineage>
        <taxon>Eukaryota</taxon>
        <taxon>Metazoa</taxon>
        <taxon>Chordata</taxon>
        <taxon>Craniata</taxon>
        <taxon>Vertebrata</taxon>
        <taxon>Euteleostomi</taxon>
        <taxon>Actinopterygii</taxon>
        <taxon>Neopterygii</taxon>
        <taxon>Teleostei</taxon>
        <taxon>Neoteleostei</taxon>
        <taxon>Acanthomorphata</taxon>
        <taxon>Ovalentaria</taxon>
        <taxon>Atherinomorphae</taxon>
        <taxon>Cyprinodontiformes</taxon>
        <taxon>Goodeidae</taxon>
        <taxon>Goodea</taxon>
    </lineage>
</organism>
<comment type="caution">
    <text evidence="1">The sequence shown here is derived from an EMBL/GenBank/DDBJ whole genome shotgun (WGS) entry which is preliminary data.</text>
</comment>
<proteinExistence type="predicted"/>
<protein>
    <submittedName>
        <fullName evidence="1">Uncharacterized protein</fullName>
    </submittedName>
</protein>
<sequence>MRRASMSEFSQLDWRCPRFLLPVTLQTVAENAPLQPHETWLCLSDALDSVEYRWTAALSPVAPLNQELVPRRNLRSRNGPGACCQSHGDQLLRNLSSMSLDLPI</sequence>
<reference evidence="1 2" key="1">
    <citation type="submission" date="2021-06" db="EMBL/GenBank/DDBJ databases">
        <authorList>
            <person name="Palmer J.M."/>
        </authorList>
    </citation>
    <scope>NUCLEOTIDE SEQUENCE [LARGE SCALE GENOMIC DNA]</scope>
    <source>
        <strain evidence="1 2">GA_2019</strain>
        <tissue evidence="1">Muscle</tissue>
    </source>
</reference>
<name>A0ABV0PRW0_9TELE</name>
<gene>
    <name evidence="1" type="ORF">GOODEAATRI_026505</name>
</gene>
<keyword evidence="2" id="KW-1185">Reference proteome</keyword>
<evidence type="ECO:0000313" key="2">
    <source>
        <dbReference type="Proteomes" id="UP001476798"/>
    </source>
</evidence>
<accession>A0ABV0PRW0</accession>
<dbReference type="Proteomes" id="UP001476798">
    <property type="component" value="Unassembled WGS sequence"/>
</dbReference>
<dbReference type="EMBL" id="JAHRIO010083256">
    <property type="protein sequence ID" value="MEQ2186229.1"/>
    <property type="molecule type" value="Genomic_DNA"/>
</dbReference>